<dbReference type="PROSITE" id="PS00070">
    <property type="entry name" value="ALDEHYDE_DEHYDR_CYS"/>
    <property type="match status" value="1"/>
</dbReference>
<keyword evidence="2 4" id="KW-0560">Oxidoreductase</keyword>
<protein>
    <recommendedName>
        <fullName evidence="4">Aldehyde dehydrogenase</fullName>
    </recommendedName>
</protein>
<dbReference type="InterPro" id="IPR015590">
    <property type="entry name" value="Aldehyde_DH_dom"/>
</dbReference>
<dbReference type="CDD" id="cd07134">
    <property type="entry name" value="ALDH_AlkH-like"/>
    <property type="match status" value="1"/>
</dbReference>
<feature type="coiled-coil region" evidence="8">
    <location>
        <begin position="25"/>
        <end position="55"/>
    </location>
</feature>
<evidence type="ECO:0000256" key="5">
    <source>
        <dbReference type="PIRSR" id="PIRSR036492-1"/>
    </source>
</evidence>
<evidence type="ECO:0000256" key="6">
    <source>
        <dbReference type="PROSITE-ProRule" id="PRU10007"/>
    </source>
</evidence>
<dbReference type="Proteomes" id="UP000075430">
    <property type="component" value="Unassembled WGS sequence"/>
</dbReference>
<dbReference type="GO" id="GO:0004029">
    <property type="term" value="F:aldehyde dehydrogenase (NAD+) activity"/>
    <property type="evidence" value="ECO:0007669"/>
    <property type="project" value="TreeGrafter"/>
</dbReference>
<comment type="similarity">
    <text evidence="1 4 7">Belongs to the aldehyde dehydrogenase family.</text>
</comment>
<dbReference type="Pfam" id="PF00171">
    <property type="entry name" value="Aldedh"/>
    <property type="match status" value="1"/>
</dbReference>
<dbReference type="FunFam" id="3.40.309.10:FF:000003">
    <property type="entry name" value="Aldehyde dehydrogenase"/>
    <property type="match status" value="1"/>
</dbReference>
<dbReference type="SUPFAM" id="SSF53720">
    <property type="entry name" value="ALDH-like"/>
    <property type="match status" value="1"/>
</dbReference>
<evidence type="ECO:0000256" key="3">
    <source>
        <dbReference type="ARBA" id="ARBA00023027"/>
    </source>
</evidence>
<dbReference type="Gene3D" id="3.40.605.10">
    <property type="entry name" value="Aldehyde Dehydrogenase, Chain A, domain 1"/>
    <property type="match status" value="1"/>
</dbReference>
<evidence type="ECO:0000256" key="1">
    <source>
        <dbReference type="ARBA" id="ARBA00009986"/>
    </source>
</evidence>
<dbReference type="GO" id="GO:0005737">
    <property type="term" value="C:cytoplasm"/>
    <property type="evidence" value="ECO:0007669"/>
    <property type="project" value="TreeGrafter"/>
</dbReference>
<dbReference type="PANTHER" id="PTHR43570:SF20">
    <property type="entry name" value="ALDEHYDE DEHYDROGENASE ALDX-RELATED"/>
    <property type="match status" value="1"/>
</dbReference>
<evidence type="ECO:0000313" key="11">
    <source>
        <dbReference type="Proteomes" id="UP000075430"/>
    </source>
</evidence>
<dbReference type="OrthoDB" id="9762913at2"/>
<dbReference type="PROSITE" id="PS00687">
    <property type="entry name" value="ALDEHYDE_DEHYDR_GLU"/>
    <property type="match status" value="1"/>
</dbReference>
<evidence type="ECO:0000313" key="10">
    <source>
        <dbReference type="EMBL" id="KXZ13137.1"/>
    </source>
</evidence>
<feature type="active site" evidence="5">
    <location>
        <position position="248"/>
    </location>
</feature>
<dbReference type="InterPro" id="IPR016161">
    <property type="entry name" value="Ald_DH/histidinol_DH"/>
</dbReference>
<dbReference type="PANTHER" id="PTHR43570">
    <property type="entry name" value="ALDEHYDE DEHYDROGENASE"/>
    <property type="match status" value="1"/>
</dbReference>
<dbReference type="RefSeq" id="WP_061523366.1">
    <property type="nucleotide sequence ID" value="NZ_JARLZY010000012.1"/>
</dbReference>
<dbReference type="FunFam" id="3.40.605.10:FF:000004">
    <property type="entry name" value="Aldehyde dehydrogenase"/>
    <property type="match status" value="1"/>
</dbReference>
<comment type="caution">
    <text evidence="10">The sequence shown here is derived from an EMBL/GenBank/DDBJ whole genome shotgun (WGS) entry which is preliminary data.</text>
</comment>
<dbReference type="InterPro" id="IPR029510">
    <property type="entry name" value="Ald_DH_CS_GLU"/>
</dbReference>
<gene>
    <name evidence="10" type="ORF">AXI58_05525</name>
</gene>
<evidence type="ECO:0000256" key="8">
    <source>
        <dbReference type="SAM" id="Coils"/>
    </source>
</evidence>
<evidence type="ECO:0000256" key="2">
    <source>
        <dbReference type="ARBA" id="ARBA00023002"/>
    </source>
</evidence>
<dbReference type="STRING" id="1793963.AXI58_05525"/>
<evidence type="ECO:0000259" key="9">
    <source>
        <dbReference type="Pfam" id="PF00171"/>
    </source>
</evidence>
<dbReference type="EMBL" id="LSBA01000039">
    <property type="protein sequence ID" value="KXZ13137.1"/>
    <property type="molecule type" value="Genomic_DNA"/>
</dbReference>
<dbReference type="PIRSF" id="PIRSF036492">
    <property type="entry name" value="ALDH"/>
    <property type="match status" value="1"/>
</dbReference>
<feature type="active site" evidence="5 6">
    <location>
        <position position="214"/>
    </location>
</feature>
<evidence type="ECO:0000256" key="4">
    <source>
        <dbReference type="PIRNR" id="PIRNR036492"/>
    </source>
</evidence>
<dbReference type="GO" id="GO:0006081">
    <property type="term" value="P:aldehyde metabolic process"/>
    <property type="evidence" value="ECO:0007669"/>
    <property type="project" value="InterPro"/>
</dbReference>
<dbReference type="AlphaFoldDB" id="A0A150F3R1"/>
<keyword evidence="3" id="KW-0520">NAD</keyword>
<dbReference type="InterPro" id="IPR012394">
    <property type="entry name" value="Aldehyde_DH_NAD(P)"/>
</dbReference>
<dbReference type="InterPro" id="IPR016162">
    <property type="entry name" value="Ald_DH_N"/>
</dbReference>
<dbReference type="Gene3D" id="3.40.309.10">
    <property type="entry name" value="Aldehyde Dehydrogenase, Chain A, domain 2"/>
    <property type="match status" value="1"/>
</dbReference>
<dbReference type="InterPro" id="IPR016163">
    <property type="entry name" value="Ald_DH_C"/>
</dbReference>
<name>A0A150F3R1_9BACI</name>
<keyword evidence="11" id="KW-1185">Reference proteome</keyword>
<keyword evidence="8" id="KW-0175">Coiled coil</keyword>
<sequence length="449" mass="49611">MDQQVKTDIQRVFQLQKKNQKALRASTAEQRKEKLSRLLEAVTAHEEEIIEAIRQDVRKPYHEVKRAETQGTIKAIKDNMNNLEAWMAPKQVGSSLSPEADGVLMYEPKGMTLILGPWNYPFMLTMAPLAAAIAAGNSAIVKLSDFTMKTSHIAAKVIREAFHEEEVAIFEGEVDVATELLGQPFDHIFFTGSTNVGKIVMTAAAKHLASVTLELGGKSPTIIDSGCDLMDAAKKIAVGKFVNAGQTCIAPDYVFIKKDVQDAFTDMLQTIVNAGFMEDDHTVDRDKFTQIVNDRNFNRVKALFDDAIEKGAEVAFGGVFDAHDRTISPTVLKNVTPDMKIMQEEIFAPILPLTNYEDIGEAVEYITDRDKPLALYVFSHNQKLIDYVLQNTTSGNAAVNDVVVHFTDVNLPFGGVNTSGIGSYHGVYGFKEFSHEKGVFIQASKQKSL</sequence>
<reference evidence="11" key="1">
    <citation type="submission" date="2016-02" db="EMBL/GenBank/DDBJ databases">
        <authorList>
            <person name="Dunlap C."/>
        </authorList>
    </citation>
    <scope>NUCLEOTIDE SEQUENCE [LARGE SCALE GENOMIC DNA]</scope>
    <source>
        <strain evidence="11">NRRL B-41092</strain>
    </source>
</reference>
<accession>A0A150F3R1</accession>
<feature type="domain" description="Aldehyde dehydrogenase" evidence="9">
    <location>
        <begin position="6"/>
        <end position="437"/>
    </location>
</feature>
<organism evidence="10 11">
    <name type="scientific">Bacillus nakamurai</name>
    <dbReference type="NCBI Taxonomy" id="1793963"/>
    <lineage>
        <taxon>Bacteria</taxon>
        <taxon>Bacillati</taxon>
        <taxon>Bacillota</taxon>
        <taxon>Bacilli</taxon>
        <taxon>Bacillales</taxon>
        <taxon>Bacillaceae</taxon>
        <taxon>Bacillus</taxon>
    </lineage>
</organism>
<proteinExistence type="inferred from homology"/>
<evidence type="ECO:0000256" key="7">
    <source>
        <dbReference type="RuleBase" id="RU003345"/>
    </source>
</evidence>
<dbReference type="InterPro" id="IPR016160">
    <property type="entry name" value="Ald_DH_CS_CYS"/>
</dbReference>